<sequence>MKKILAIFFGLAFLSFVAVQYNDPDPTVWMVIYGAAAILCFLAAFNKVPHAILWIAVILCVAGGIYMWPEKYEGLSVGGGDIKNIEEAREALGLLMIAVIFGGFILADKYSQRSRSAAELAQKRKWA</sequence>
<gene>
    <name evidence="2" type="ORF">H8S84_15670</name>
</gene>
<keyword evidence="1" id="KW-0472">Membrane</keyword>
<proteinExistence type="predicted"/>
<dbReference type="AlphaFoldDB" id="A0A923SKY8"/>
<dbReference type="PANTHER" id="PTHR34262">
    <property type="entry name" value="TRANSMEMBRANE PROTEIN 220"/>
    <property type="match status" value="1"/>
</dbReference>
<keyword evidence="3" id="KW-1185">Reference proteome</keyword>
<dbReference type="Proteomes" id="UP000603640">
    <property type="component" value="Unassembled WGS sequence"/>
</dbReference>
<organism evidence="2 3">
    <name type="scientific">Pontibacter cellulosilyticus</name>
    <dbReference type="NCBI Taxonomy" id="1720253"/>
    <lineage>
        <taxon>Bacteria</taxon>
        <taxon>Pseudomonadati</taxon>
        <taxon>Bacteroidota</taxon>
        <taxon>Cytophagia</taxon>
        <taxon>Cytophagales</taxon>
        <taxon>Hymenobacteraceae</taxon>
        <taxon>Pontibacter</taxon>
    </lineage>
</organism>
<evidence type="ECO:0000256" key="1">
    <source>
        <dbReference type="SAM" id="Phobius"/>
    </source>
</evidence>
<dbReference type="InterPro" id="IPR029377">
    <property type="entry name" value="TMEM220"/>
</dbReference>
<feature type="transmembrane region" description="Helical" evidence="1">
    <location>
        <begin position="52"/>
        <end position="68"/>
    </location>
</feature>
<reference evidence="2" key="1">
    <citation type="submission" date="2020-08" db="EMBL/GenBank/DDBJ databases">
        <title>Pontibacter sp. SD6 16S ribosomal RNA gene Genome sequencing and assembly.</title>
        <authorList>
            <person name="Kang M."/>
        </authorList>
    </citation>
    <scope>NUCLEOTIDE SEQUENCE</scope>
    <source>
        <strain evidence="2">SD6</strain>
    </source>
</reference>
<feature type="transmembrane region" description="Helical" evidence="1">
    <location>
        <begin position="28"/>
        <end position="45"/>
    </location>
</feature>
<protein>
    <submittedName>
        <fullName evidence="2">Transmembrane 220 family protein</fullName>
    </submittedName>
</protein>
<evidence type="ECO:0000313" key="3">
    <source>
        <dbReference type="Proteomes" id="UP000603640"/>
    </source>
</evidence>
<accession>A0A923SKY8</accession>
<dbReference type="Pfam" id="PF15071">
    <property type="entry name" value="TMEM220"/>
    <property type="match status" value="1"/>
</dbReference>
<dbReference type="EMBL" id="JACRVF010000005">
    <property type="protein sequence ID" value="MBC5994286.1"/>
    <property type="molecule type" value="Genomic_DNA"/>
</dbReference>
<keyword evidence="1" id="KW-1133">Transmembrane helix</keyword>
<comment type="caution">
    <text evidence="2">The sequence shown here is derived from an EMBL/GenBank/DDBJ whole genome shotgun (WGS) entry which is preliminary data.</text>
</comment>
<evidence type="ECO:0000313" key="2">
    <source>
        <dbReference type="EMBL" id="MBC5994286.1"/>
    </source>
</evidence>
<keyword evidence="1 2" id="KW-0812">Transmembrane</keyword>
<dbReference type="PANTHER" id="PTHR34262:SF1">
    <property type="entry name" value="TRANSMEMBRANE PROTEIN 220"/>
    <property type="match status" value="1"/>
</dbReference>
<name>A0A923SKY8_9BACT</name>
<feature type="transmembrane region" description="Helical" evidence="1">
    <location>
        <begin position="88"/>
        <end position="107"/>
    </location>
</feature>